<reference evidence="1 2" key="1">
    <citation type="submission" date="2018-11" db="EMBL/GenBank/DDBJ databases">
        <authorList>
            <person name="Zhou Z."/>
            <person name="Wang G."/>
        </authorList>
    </citation>
    <scope>NUCLEOTIDE SEQUENCE [LARGE SCALE GENOMIC DNA]</scope>
    <source>
        <strain evidence="1 2">KCTC42998</strain>
    </source>
</reference>
<gene>
    <name evidence="1" type="ORF">EHT87_07830</name>
</gene>
<name>A0A3P1CXX7_9BACT</name>
<comment type="caution">
    <text evidence="1">The sequence shown here is derived from an EMBL/GenBank/DDBJ whole genome shotgun (WGS) entry which is preliminary data.</text>
</comment>
<evidence type="ECO:0000313" key="1">
    <source>
        <dbReference type="EMBL" id="RRB18175.1"/>
    </source>
</evidence>
<evidence type="ECO:0000313" key="2">
    <source>
        <dbReference type="Proteomes" id="UP000274271"/>
    </source>
</evidence>
<keyword evidence="2" id="KW-1185">Reference proteome</keyword>
<dbReference type="OrthoDB" id="959641at2"/>
<dbReference type="RefSeq" id="WP_124905505.1">
    <property type="nucleotide sequence ID" value="NZ_RQJP01000001.1"/>
</dbReference>
<protein>
    <submittedName>
        <fullName evidence="1">Uncharacterized protein</fullName>
    </submittedName>
</protein>
<dbReference type="Proteomes" id="UP000274271">
    <property type="component" value="Unassembled WGS sequence"/>
</dbReference>
<sequence>MQKEVIDRQLECIAIAKTVPKAFDMAINRPGSEPIPPFDLTHYTLFFNPSIGNVTFDLNWDQGDAYSANEQGYCQQTTLIVAGYYSRYEIATLSLLELGERIYAYLKSVNMD</sequence>
<proteinExistence type="predicted"/>
<organism evidence="1 2">
    <name type="scientific">Larkinella knui</name>
    <dbReference type="NCBI Taxonomy" id="2025310"/>
    <lineage>
        <taxon>Bacteria</taxon>
        <taxon>Pseudomonadati</taxon>
        <taxon>Bacteroidota</taxon>
        <taxon>Cytophagia</taxon>
        <taxon>Cytophagales</taxon>
        <taxon>Spirosomataceae</taxon>
        <taxon>Larkinella</taxon>
    </lineage>
</organism>
<accession>A0A3P1CXX7</accession>
<dbReference type="EMBL" id="RQJP01000001">
    <property type="protein sequence ID" value="RRB18175.1"/>
    <property type="molecule type" value="Genomic_DNA"/>
</dbReference>
<dbReference type="AlphaFoldDB" id="A0A3P1CXX7"/>